<protein>
    <recommendedName>
        <fullName evidence="8">Pentraxin</fullName>
    </recommendedName>
</protein>
<dbReference type="InterPro" id="IPR013320">
    <property type="entry name" value="ConA-like_dom_sf"/>
</dbReference>
<evidence type="ECO:0000313" key="6">
    <source>
        <dbReference type="EMBL" id="CAH3109520.1"/>
    </source>
</evidence>
<evidence type="ECO:0000256" key="3">
    <source>
        <dbReference type="ARBA" id="ARBA00022837"/>
    </source>
</evidence>
<sequence length="195" mass="21941">MAYYFVRGSRPQDLQLFWVKKSDKMTLLVSQVICNHCVLPIVCRITSKNYLDDLRWHHYCISFSGERGVFSQYQDGIKTKTETGVALGYDGGGTLKLGKRTGHEFKFTGFNLWDRVLPPEEIKQMANSFTKGTGTVKNWFDFADAPKSISSMEVLSPSQCIAPPQSEKAESPTSPPARDNTKESLSIDTMSRNLD</sequence>
<dbReference type="SUPFAM" id="SSF49899">
    <property type="entry name" value="Concanavalin A-like lectins/glucanases"/>
    <property type="match status" value="1"/>
</dbReference>
<feature type="compositionally biased region" description="Polar residues" evidence="5">
    <location>
        <begin position="183"/>
        <end position="195"/>
    </location>
</feature>
<evidence type="ECO:0000256" key="2">
    <source>
        <dbReference type="ARBA" id="ARBA00022723"/>
    </source>
</evidence>
<comment type="cofactor">
    <cofactor evidence="1">
        <name>Ca(2+)</name>
        <dbReference type="ChEBI" id="CHEBI:29108"/>
    </cofactor>
</comment>
<dbReference type="InterPro" id="IPR051360">
    <property type="entry name" value="Neuronal_Pentraxin_Related"/>
</dbReference>
<dbReference type="PANTHER" id="PTHR19277">
    <property type="entry name" value="PENTRAXIN"/>
    <property type="match status" value="1"/>
</dbReference>
<evidence type="ECO:0008006" key="8">
    <source>
        <dbReference type="Google" id="ProtNLM"/>
    </source>
</evidence>
<evidence type="ECO:0000256" key="4">
    <source>
        <dbReference type="ARBA" id="ARBA00023157"/>
    </source>
</evidence>
<evidence type="ECO:0000313" key="7">
    <source>
        <dbReference type="Proteomes" id="UP001159405"/>
    </source>
</evidence>
<dbReference type="Gene3D" id="2.60.120.200">
    <property type="match status" value="1"/>
</dbReference>
<reference evidence="6 7" key="1">
    <citation type="submission" date="2022-05" db="EMBL/GenBank/DDBJ databases">
        <authorList>
            <consortium name="Genoscope - CEA"/>
            <person name="William W."/>
        </authorList>
    </citation>
    <scope>NUCLEOTIDE SEQUENCE [LARGE SCALE GENOMIC DNA]</scope>
</reference>
<keyword evidence="3" id="KW-0106">Calcium</keyword>
<dbReference type="Proteomes" id="UP001159405">
    <property type="component" value="Unassembled WGS sequence"/>
</dbReference>
<keyword evidence="7" id="KW-1185">Reference proteome</keyword>
<comment type="caution">
    <text evidence="6">The sequence shown here is derived from an EMBL/GenBank/DDBJ whole genome shotgun (WGS) entry which is preliminary data.</text>
</comment>
<proteinExistence type="predicted"/>
<keyword evidence="4" id="KW-1015">Disulfide bond</keyword>
<evidence type="ECO:0000256" key="1">
    <source>
        <dbReference type="ARBA" id="ARBA00001913"/>
    </source>
</evidence>
<evidence type="ECO:0000256" key="5">
    <source>
        <dbReference type="SAM" id="MobiDB-lite"/>
    </source>
</evidence>
<dbReference type="PANTHER" id="PTHR19277:SF125">
    <property type="entry name" value="B6"/>
    <property type="match status" value="1"/>
</dbReference>
<organism evidence="6 7">
    <name type="scientific">Porites lobata</name>
    <dbReference type="NCBI Taxonomy" id="104759"/>
    <lineage>
        <taxon>Eukaryota</taxon>
        <taxon>Metazoa</taxon>
        <taxon>Cnidaria</taxon>
        <taxon>Anthozoa</taxon>
        <taxon>Hexacorallia</taxon>
        <taxon>Scleractinia</taxon>
        <taxon>Fungiina</taxon>
        <taxon>Poritidae</taxon>
        <taxon>Porites</taxon>
    </lineage>
</organism>
<dbReference type="EMBL" id="CALNXK010000022">
    <property type="protein sequence ID" value="CAH3109520.1"/>
    <property type="molecule type" value="Genomic_DNA"/>
</dbReference>
<accession>A0ABN8NHD7</accession>
<name>A0ABN8NHD7_9CNID</name>
<gene>
    <name evidence="6" type="ORF">PLOB_00018884</name>
</gene>
<feature type="region of interest" description="Disordered" evidence="5">
    <location>
        <begin position="153"/>
        <end position="195"/>
    </location>
</feature>
<keyword evidence="2" id="KW-0479">Metal-binding</keyword>